<evidence type="ECO:0000313" key="2">
    <source>
        <dbReference type="Proteomes" id="UP000479335"/>
    </source>
</evidence>
<accession>A0A6L8KEE2</accession>
<dbReference type="EMBL" id="WWCN01000019">
    <property type="protein sequence ID" value="MYM25823.1"/>
    <property type="molecule type" value="Genomic_DNA"/>
</dbReference>
<comment type="caution">
    <text evidence="1">The sequence shown here is derived from an EMBL/GenBank/DDBJ whole genome shotgun (WGS) entry which is preliminary data.</text>
</comment>
<protein>
    <submittedName>
        <fullName evidence="1">Uncharacterized protein</fullName>
    </submittedName>
</protein>
<organism evidence="1 2">
    <name type="scientific">Duganella flavida</name>
    <dbReference type="NCBI Taxonomy" id="2692175"/>
    <lineage>
        <taxon>Bacteria</taxon>
        <taxon>Pseudomonadati</taxon>
        <taxon>Pseudomonadota</taxon>
        <taxon>Betaproteobacteria</taxon>
        <taxon>Burkholderiales</taxon>
        <taxon>Oxalobacteraceae</taxon>
        <taxon>Telluria group</taxon>
        <taxon>Duganella</taxon>
    </lineage>
</organism>
<dbReference type="Proteomes" id="UP000479335">
    <property type="component" value="Unassembled WGS sequence"/>
</dbReference>
<keyword evidence="2" id="KW-1185">Reference proteome</keyword>
<proteinExistence type="predicted"/>
<evidence type="ECO:0000313" key="1">
    <source>
        <dbReference type="EMBL" id="MYM25823.1"/>
    </source>
</evidence>
<sequence>MLAFDSEPVTDEKLATLHAGTDTVSNEMRVNGTVTQNSASDVVSGANTISSGAFSNASGLPVAIQNSGSNVLIQNATIINIQMQ</sequence>
<reference evidence="1 2" key="1">
    <citation type="submission" date="2019-12" db="EMBL/GenBank/DDBJ databases">
        <title>Novel species isolated from a subtropical stream in China.</title>
        <authorList>
            <person name="Lu H."/>
        </authorList>
    </citation>
    <scope>NUCLEOTIDE SEQUENCE [LARGE SCALE GENOMIC DNA]</scope>
    <source>
        <strain evidence="1 2">FT135W</strain>
    </source>
</reference>
<dbReference type="AlphaFoldDB" id="A0A6L8KEE2"/>
<name>A0A6L8KEE2_9BURK</name>
<gene>
    <name evidence="1" type="ORF">GTP46_24650</name>
</gene>